<keyword evidence="2" id="KW-0805">Transcription regulation</keyword>
<dbReference type="InterPro" id="IPR036388">
    <property type="entry name" value="WH-like_DNA-bd_sf"/>
</dbReference>
<dbReference type="SUPFAM" id="SSF88946">
    <property type="entry name" value="Sigma2 domain of RNA polymerase sigma factors"/>
    <property type="match status" value="1"/>
</dbReference>
<dbReference type="PANTHER" id="PTHR43133:SF51">
    <property type="entry name" value="RNA POLYMERASE SIGMA FACTOR"/>
    <property type="match status" value="1"/>
</dbReference>
<protein>
    <recommendedName>
        <fullName evidence="5">RNA polymerase sigma-70 region 4 domain-containing protein</fullName>
    </recommendedName>
</protein>
<dbReference type="Pfam" id="PF04545">
    <property type="entry name" value="Sigma70_r4"/>
    <property type="match status" value="1"/>
</dbReference>
<dbReference type="STRING" id="550983.A4R26_21560"/>
<dbReference type="GO" id="GO:0006352">
    <property type="term" value="P:DNA-templated transcription initiation"/>
    <property type="evidence" value="ECO:0007669"/>
    <property type="project" value="InterPro"/>
</dbReference>
<dbReference type="GO" id="GO:0016987">
    <property type="term" value="F:sigma factor activity"/>
    <property type="evidence" value="ECO:0007669"/>
    <property type="project" value="UniProtKB-KW"/>
</dbReference>
<evidence type="ECO:0000259" key="5">
    <source>
        <dbReference type="Pfam" id="PF04545"/>
    </source>
</evidence>
<keyword evidence="7" id="KW-1185">Reference proteome</keyword>
<evidence type="ECO:0000256" key="2">
    <source>
        <dbReference type="ARBA" id="ARBA00023015"/>
    </source>
</evidence>
<accession>A0A1V9FKX9</accession>
<evidence type="ECO:0000256" key="4">
    <source>
        <dbReference type="ARBA" id="ARBA00023163"/>
    </source>
</evidence>
<keyword evidence="3" id="KW-0731">Sigma factor</keyword>
<dbReference type="Gene3D" id="1.10.10.10">
    <property type="entry name" value="Winged helix-like DNA-binding domain superfamily/Winged helix DNA-binding domain"/>
    <property type="match status" value="1"/>
</dbReference>
<dbReference type="NCBIfam" id="TIGR02937">
    <property type="entry name" value="sigma70-ECF"/>
    <property type="match status" value="1"/>
</dbReference>
<dbReference type="InterPro" id="IPR039425">
    <property type="entry name" value="RNA_pol_sigma-70-like"/>
</dbReference>
<comment type="caution">
    <text evidence="6">The sequence shown here is derived from an EMBL/GenBank/DDBJ whole genome shotgun (WGS) entry which is preliminary data.</text>
</comment>
<feature type="domain" description="RNA polymerase sigma-70 region 4" evidence="5">
    <location>
        <begin position="128"/>
        <end position="174"/>
    </location>
</feature>
<dbReference type="InterPro" id="IPR013324">
    <property type="entry name" value="RNA_pol_sigma_r3/r4-like"/>
</dbReference>
<dbReference type="SUPFAM" id="SSF88659">
    <property type="entry name" value="Sigma3 and sigma4 domains of RNA polymerase sigma factors"/>
    <property type="match status" value="1"/>
</dbReference>
<dbReference type="Gene3D" id="1.10.1740.10">
    <property type="match status" value="1"/>
</dbReference>
<keyword evidence="4" id="KW-0804">Transcription</keyword>
<dbReference type="InterPro" id="IPR014284">
    <property type="entry name" value="RNA_pol_sigma-70_dom"/>
</dbReference>
<evidence type="ECO:0000313" key="6">
    <source>
        <dbReference type="EMBL" id="OQP58980.1"/>
    </source>
</evidence>
<dbReference type="Proteomes" id="UP000192276">
    <property type="component" value="Unassembled WGS sequence"/>
</dbReference>
<sequence length="211" mass="24941">MEEKEVIKGLRDHNPAALREILKLYKDQVLLTIAGRYHNFTKAEIEDIITDTFKDVWLTKPEFKSLINVRRYLYRTALNKSNTLVRHQQFLARRDKELAYMYDNQQETLDVKRRREYAINYVISHFPKLPARSRQVLNLMIEEKLSDEEIADRLKISINSVHQARKRGIQKLKEMLGNSMPDDPNALTYLLIFLIQLNSTGLKSDMYPLLF</sequence>
<name>A0A1V9FKX9_9BACT</name>
<dbReference type="AlphaFoldDB" id="A0A1V9FKX9"/>
<dbReference type="EMBL" id="LWBP01000185">
    <property type="protein sequence ID" value="OQP58980.1"/>
    <property type="molecule type" value="Genomic_DNA"/>
</dbReference>
<dbReference type="InterPro" id="IPR007630">
    <property type="entry name" value="RNA_pol_sigma70_r4"/>
</dbReference>
<evidence type="ECO:0000313" key="7">
    <source>
        <dbReference type="Proteomes" id="UP000192276"/>
    </source>
</evidence>
<reference evidence="7" key="1">
    <citation type="submission" date="2016-04" db="EMBL/GenBank/DDBJ databases">
        <authorList>
            <person name="Chen L."/>
            <person name="Zhuang W."/>
            <person name="Wang G."/>
        </authorList>
    </citation>
    <scope>NUCLEOTIDE SEQUENCE [LARGE SCALE GENOMIC DNA]</scope>
    <source>
        <strain evidence="7">208</strain>
    </source>
</reference>
<dbReference type="InterPro" id="IPR013325">
    <property type="entry name" value="RNA_pol_sigma_r2"/>
</dbReference>
<organism evidence="6 7">
    <name type="scientific">Niastella populi</name>
    <dbReference type="NCBI Taxonomy" id="550983"/>
    <lineage>
        <taxon>Bacteria</taxon>
        <taxon>Pseudomonadati</taxon>
        <taxon>Bacteroidota</taxon>
        <taxon>Chitinophagia</taxon>
        <taxon>Chitinophagales</taxon>
        <taxon>Chitinophagaceae</taxon>
        <taxon>Niastella</taxon>
    </lineage>
</organism>
<dbReference type="OrthoDB" id="659361at2"/>
<evidence type="ECO:0000256" key="3">
    <source>
        <dbReference type="ARBA" id="ARBA00023082"/>
    </source>
</evidence>
<comment type="similarity">
    <text evidence="1">Belongs to the sigma-70 factor family. ECF subfamily.</text>
</comment>
<dbReference type="RefSeq" id="WP_081164662.1">
    <property type="nucleotide sequence ID" value="NZ_LWBP01000185.1"/>
</dbReference>
<proteinExistence type="inferred from homology"/>
<evidence type="ECO:0000256" key="1">
    <source>
        <dbReference type="ARBA" id="ARBA00010641"/>
    </source>
</evidence>
<gene>
    <name evidence="6" type="ORF">A4R26_21560</name>
</gene>
<dbReference type="PANTHER" id="PTHR43133">
    <property type="entry name" value="RNA POLYMERASE ECF-TYPE SIGMA FACTO"/>
    <property type="match status" value="1"/>
</dbReference>